<keyword evidence="13" id="KW-1185">Reference proteome</keyword>
<dbReference type="EMBL" id="AP018150">
    <property type="protein sequence ID" value="BBE08745.1"/>
    <property type="molecule type" value="Genomic_DNA"/>
</dbReference>
<keyword evidence="9 10" id="KW-0449">Lipoprotein</keyword>
<evidence type="ECO:0000259" key="11">
    <source>
        <dbReference type="Pfam" id="PF01514"/>
    </source>
</evidence>
<accession>A0A2Z6EUI8</accession>
<dbReference type="PROSITE" id="PS51257">
    <property type="entry name" value="PROKAR_LIPOPROTEIN"/>
    <property type="match status" value="1"/>
</dbReference>
<evidence type="ECO:0000256" key="3">
    <source>
        <dbReference type="ARBA" id="ARBA00022448"/>
    </source>
</evidence>
<keyword evidence="4 10" id="KW-0732">Signal</keyword>
<dbReference type="KEGG" id="mcys:MCB1EB_0584"/>
<evidence type="ECO:0000256" key="5">
    <source>
        <dbReference type="ARBA" id="ARBA00022927"/>
    </source>
</evidence>
<dbReference type="InterPro" id="IPR003282">
    <property type="entry name" value="T3SS_SctJ"/>
</dbReference>
<evidence type="ECO:0000256" key="6">
    <source>
        <dbReference type="ARBA" id="ARBA00023136"/>
    </source>
</evidence>
<dbReference type="GO" id="GO:0009279">
    <property type="term" value="C:cell outer membrane"/>
    <property type="evidence" value="ECO:0007669"/>
    <property type="project" value="UniProtKB-SubCell"/>
</dbReference>
<dbReference type="RefSeq" id="WP_045363076.1">
    <property type="nucleotide sequence ID" value="NZ_AP018150.1"/>
</dbReference>
<proteinExistence type="inferred from homology"/>
<keyword evidence="5" id="KW-0653">Protein transport</keyword>
<evidence type="ECO:0000256" key="1">
    <source>
        <dbReference type="ARBA" id="ARBA00004459"/>
    </source>
</evidence>
<keyword evidence="10" id="KW-1133">Transmembrane helix</keyword>
<comment type="subcellular location">
    <subcellularLocation>
        <location evidence="1">Cell outer membrane</location>
        <topology evidence="1">Lipid-anchor</topology>
    </subcellularLocation>
</comment>
<sequence>MISRLVQVTVVTLLALSLAACKMDLYKDLPEAEANQMIALLILRQIDADKQPAKGGQVTVRVDKTQFVNAVEWLRQNGLPSKTVATMNDLFPSGQLVTSPAQEQAKITYLKEQQLEKMLRSIEGVVYAQVSIAQNSSQNRHETPTLAASVFIQYSPEHNLNNREISIIGLIKNGVPNLQAENISLVLQPTDYRYLPSQPSGFLAWLGRSRLWLTGLLIVAAGIYLRPYLRSYLKRIRA</sequence>
<evidence type="ECO:0000313" key="12">
    <source>
        <dbReference type="EMBL" id="BBE08745.1"/>
    </source>
</evidence>
<dbReference type="InterPro" id="IPR043427">
    <property type="entry name" value="YscJ/FliF"/>
</dbReference>
<evidence type="ECO:0000256" key="4">
    <source>
        <dbReference type="ARBA" id="ARBA00022729"/>
    </source>
</evidence>
<feature type="domain" description="Flagellar M-ring N-terminal" evidence="11">
    <location>
        <begin position="24"/>
        <end position="188"/>
    </location>
</feature>
<dbReference type="PANTHER" id="PTHR30046:SF3">
    <property type="entry name" value="SECRETION SYSTEM APPARATUS LIPOPROTEIN SSAJ"/>
    <property type="match status" value="1"/>
</dbReference>
<keyword evidence="3" id="KW-0813">Transport</keyword>
<dbReference type="PRINTS" id="PR01338">
    <property type="entry name" value="TYPE3OMKPROT"/>
</dbReference>
<gene>
    <name evidence="12" type="ORF">MCB1EB_0584</name>
</gene>
<evidence type="ECO:0000256" key="7">
    <source>
        <dbReference type="ARBA" id="ARBA00023139"/>
    </source>
</evidence>
<evidence type="ECO:0000256" key="8">
    <source>
        <dbReference type="ARBA" id="ARBA00023237"/>
    </source>
</evidence>
<dbReference type="GO" id="GO:0009306">
    <property type="term" value="P:protein secretion"/>
    <property type="evidence" value="ECO:0007669"/>
    <property type="project" value="InterPro"/>
</dbReference>
<evidence type="ECO:0000256" key="10">
    <source>
        <dbReference type="RuleBase" id="RU364102"/>
    </source>
</evidence>
<dbReference type="InterPro" id="IPR045851">
    <property type="entry name" value="AMP-bd_C_sf"/>
</dbReference>
<dbReference type="Pfam" id="PF01514">
    <property type="entry name" value="YscJ_FliF"/>
    <property type="match status" value="1"/>
</dbReference>
<protein>
    <recommendedName>
        <fullName evidence="10">Lipoprotein</fullName>
    </recommendedName>
</protein>
<feature type="transmembrane region" description="Helical" evidence="10">
    <location>
        <begin position="211"/>
        <end position="229"/>
    </location>
</feature>
<dbReference type="Gene3D" id="3.30.300.30">
    <property type="match status" value="1"/>
</dbReference>
<keyword evidence="7 10" id="KW-0564">Palmitate</keyword>
<dbReference type="Proteomes" id="UP000282597">
    <property type="component" value="Chromosome"/>
</dbReference>
<evidence type="ECO:0000256" key="9">
    <source>
        <dbReference type="ARBA" id="ARBA00023288"/>
    </source>
</evidence>
<keyword evidence="8 10" id="KW-0998">Cell outer membrane</keyword>
<dbReference type="NCBIfam" id="TIGR02544">
    <property type="entry name" value="III_secr_YscJ"/>
    <property type="match status" value="1"/>
</dbReference>
<dbReference type="Gene3D" id="3.30.70.1530">
    <property type="entry name" value="Hypothetical protein rpa1041"/>
    <property type="match status" value="1"/>
</dbReference>
<evidence type="ECO:0000256" key="2">
    <source>
        <dbReference type="ARBA" id="ARBA00009509"/>
    </source>
</evidence>
<reference evidence="12 13" key="1">
    <citation type="journal article" date="2018" name="Microbes Environ.">
        <title>Comparative Genomic Insights into Endofungal Lifestyles of Two Bacterial Endosymbionts, Mycoavidus cysteinexigens and Burkholderia rhizoxinica.</title>
        <authorList>
            <person name="Sharmin D."/>
            <person name="Guo Y."/>
            <person name="Nishizawa T."/>
            <person name="Ohshima S."/>
            <person name="Sato Y."/>
            <person name="Takashima Y."/>
            <person name="Narisawa K."/>
            <person name="Ohta H."/>
        </authorList>
    </citation>
    <scope>NUCLEOTIDE SEQUENCE [LARGE SCALE GENOMIC DNA]</scope>
    <source>
        <strain evidence="12 13">B1-EB</strain>
    </source>
</reference>
<keyword evidence="10" id="KW-0812">Transmembrane</keyword>
<organism evidence="12 13">
    <name type="scientific">Mycoavidus cysteinexigens</name>
    <dbReference type="NCBI Taxonomy" id="1553431"/>
    <lineage>
        <taxon>Bacteria</taxon>
        <taxon>Pseudomonadati</taxon>
        <taxon>Pseudomonadota</taxon>
        <taxon>Betaproteobacteria</taxon>
        <taxon>Burkholderiales</taxon>
        <taxon>Burkholderiaceae</taxon>
        <taxon>Mycoavidus</taxon>
    </lineage>
</organism>
<dbReference type="AlphaFoldDB" id="A0A2Z6EUI8"/>
<comment type="similarity">
    <text evidence="2 10">Belongs to the YscJ lipoprotein family.</text>
</comment>
<dbReference type="PANTHER" id="PTHR30046">
    <property type="entry name" value="FLAGELLAR M-RING PROTEIN"/>
    <property type="match status" value="1"/>
</dbReference>
<evidence type="ECO:0000313" key="13">
    <source>
        <dbReference type="Proteomes" id="UP000282597"/>
    </source>
</evidence>
<dbReference type="InterPro" id="IPR006182">
    <property type="entry name" value="FliF_N_dom"/>
</dbReference>
<name>A0A2Z6EUI8_9BURK</name>
<keyword evidence="6 10" id="KW-0472">Membrane</keyword>